<dbReference type="InterPro" id="IPR009057">
    <property type="entry name" value="Homeodomain-like_sf"/>
</dbReference>
<dbReference type="PANTHER" id="PTHR40055:SF1">
    <property type="entry name" value="TRANSCRIPTIONAL REGULATOR YGIV-RELATED"/>
    <property type="match status" value="1"/>
</dbReference>
<dbReference type="PRINTS" id="PR00032">
    <property type="entry name" value="HTHARAC"/>
</dbReference>
<comment type="caution">
    <text evidence="6">The sequence shown here is derived from an EMBL/GenBank/DDBJ whole genome shotgun (WGS) entry which is preliminary data.</text>
</comment>
<dbReference type="InterPro" id="IPR020449">
    <property type="entry name" value="Tscrpt_reg_AraC-type_HTH"/>
</dbReference>
<keyword evidence="2" id="KW-0238">DNA-binding</keyword>
<evidence type="ECO:0000256" key="2">
    <source>
        <dbReference type="ARBA" id="ARBA00023125"/>
    </source>
</evidence>
<dbReference type="AlphaFoldDB" id="A0A948RYC0"/>
<feature type="compositionally biased region" description="Basic and acidic residues" evidence="4">
    <location>
        <begin position="22"/>
        <end position="33"/>
    </location>
</feature>
<dbReference type="Proteomes" id="UP000777784">
    <property type="component" value="Unassembled WGS sequence"/>
</dbReference>
<accession>A0A948RYC0</accession>
<dbReference type="Gene3D" id="1.10.10.60">
    <property type="entry name" value="Homeodomain-like"/>
    <property type="match status" value="2"/>
</dbReference>
<dbReference type="InterPro" id="IPR029442">
    <property type="entry name" value="GyrI-like"/>
</dbReference>
<dbReference type="SMART" id="SM00871">
    <property type="entry name" value="AraC_E_bind"/>
    <property type="match status" value="1"/>
</dbReference>
<protein>
    <submittedName>
        <fullName evidence="6">AraC family transcriptional regulator</fullName>
    </submittedName>
</protein>
<dbReference type="GO" id="GO:0043565">
    <property type="term" value="F:sequence-specific DNA binding"/>
    <property type="evidence" value="ECO:0007669"/>
    <property type="project" value="InterPro"/>
</dbReference>
<dbReference type="Pfam" id="PF06445">
    <property type="entry name" value="GyrI-like"/>
    <property type="match status" value="1"/>
</dbReference>
<evidence type="ECO:0000256" key="3">
    <source>
        <dbReference type="ARBA" id="ARBA00023163"/>
    </source>
</evidence>
<dbReference type="Pfam" id="PF12833">
    <property type="entry name" value="HTH_18"/>
    <property type="match status" value="1"/>
</dbReference>
<organism evidence="6 7">
    <name type="scientific">Eiseniibacteriota bacterium</name>
    <dbReference type="NCBI Taxonomy" id="2212470"/>
    <lineage>
        <taxon>Bacteria</taxon>
        <taxon>Candidatus Eiseniibacteriota</taxon>
    </lineage>
</organism>
<dbReference type="InterPro" id="IPR010499">
    <property type="entry name" value="AraC_E-bd"/>
</dbReference>
<dbReference type="PROSITE" id="PS00041">
    <property type="entry name" value="HTH_ARAC_FAMILY_1"/>
    <property type="match status" value="1"/>
</dbReference>
<reference evidence="6" key="1">
    <citation type="submission" date="2021-05" db="EMBL/GenBank/DDBJ databases">
        <title>Energy efficiency and biological interactions define the core microbiome of deep oligotrophic groundwater.</title>
        <authorList>
            <person name="Mehrshad M."/>
            <person name="Lopez-Fernandez M."/>
            <person name="Bell E."/>
            <person name="Bernier-Latmani R."/>
            <person name="Bertilsson S."/>
            <person name="Dopson M."/>
        </authorList>
    </citation>
    <scope>NUCLEOTIDE SEQUENCE</scope>
    <source>
        <strain evidence="6">Modern_marine.mb.64</strain>
    </source>
</reference>
<sequence>MGGLDNGGDSKNGDTNAVNHLDGADHQTDRERKRLRGEYVSRINRVIDYIERNLSGDLSLETLAGVACFSRFHFHRIFSAMMSETLNQFIQRIRVERAAMMLDANPQKTITEIALDCGFSGSAAFARVFKEKFNMSASEWRNADPASKIRKTKSKGREAIGKIRKDDHGSILHIESDRLTQKWRMEMNNMTDAQVEVKEMPELHVAYVRHVGPYAGDAKLFEGLFNKLMSWAGPRGLLRFPGTQVICVYHDDPKITEEDKLRTSACITVPKGTPVDGEIGEMDIPGGQFAVARFELSSNEYAAAWNAVMGGWLPESGYQPDDRLCYEQYLNDPKTHPEGKCIVNICIPVRPL</sequence>
<dbReference type="EMBL" id="JAHJDP010000118">
    <property type="protein sequence ID" value="MBU2693273.1"/>
    <property type="molecule type" value="Genomic_DNA"/>
</dbReference>
<dbReference type="SMART" id="SM00342">
    <property type="entry name" value="HTH_ARAC"/>
    <property type="match status" value="1"/>
</dbReference>
<gene>
    <name evidence="6" type="ORF">KJ970_20335</name>
</gene>
<proteinExistence type="predicted"/>
<evidence type="ECO:0000313" key="7">
    <source>
        <dbReference type="Proteomes" id="UP000777784"/>
    </source>
</evidence>
<name>A0A948RYC0_UNCEI</name>
<dbReference type="PANTHER" id="PTHR40055">
    <property type="entry name" value="TRANSCRIPTIONAL REGULATOR YGIV-RELATED"/>
    <property type="match status" value="1"/>
</dbReference>
<dbReference type="Gene3D" id="3.20.80.10">
    <property type="entry name" value="Regulatory factor, effector binding domain"/>
    <property type="match status" value="1"/>
</dbReference>
<evidence type="ECO:0000313" key="6">
    <source>
        <dbReference type="EMBL" id="MBU2693273.1"/>
    </source>
</evidence>
<evidence type="ECO:0000256" key="1">
    <source>
        <dbReference type="ARBA" id="ARBA00023015"/>
    </source>
</evidence>
<evidence type="ECO:0000256" key="4">
    <source>
        <dbReference type="SAM" id="MobiDB-lite"/>
    </source>
</evidence>
<dbReference type="PROSITE" id="PS01124">
    <property type="entry name" value="HTH_ARAC_FAMILY_2"/>
    <property type="match status" value="1"/>
</dbReference>
<keyword evidence="1" id="KW-0805">Transcription regulation</keyword>
<dbReference type="GO" id="GO:0003700">
    <property type="term" value="F:DNA-binding transcription factor activity"/>
    <property type="evidence" value="ECO:0007669"/>
    <property type="project" value="InterPro"/>
</dbReference>
<keyword evidence="3" id="KW-0804">Transcription</keyword>
<dbReference type="InterPro" id="IPR018060">
    <property type="entry name" value="HTH_AraC"/>
</dbReference>
<dbReference type="SUPFAM" id="SSF55136">
    <property type="entry name" value="Probable bacterial effector-binding domain"/>
    <property type="match status" value="1"/>
</dbReference>
<dbReference type="SUPFAM" id="SSF46689">
    <property type="entry name" value="Homeodomain-like"/>
    <property type="match status" value="2"/>
</dbReference>
<dbReference type="InterPro" id="IPR018062">
    <property type="entry name" value="HTH_AraC-typ_CS"/>
</dbReference>
<dbReference type="InterPro" id="IPR011256">
    <property type="entry name" value="Reg_factor_effector_dom_sf"/>
</dbReference>
<feature type="region of interest" description="Disordered" evidence="4">
    <location>
        <begin position="1"/>
        <end position="33"/>
    </location>
</feature>
<dbReference type="InterPro" id="IPR050908">
    <property type="entry name" value="SmbC-like"/>
</dbReference>
<feature type="domain" description="HTH araC/xylS-type" evidence="5">
    <location>
        <begin position="44"/>
        <end position="143"/>
    </location>
</feature>
<evidence type="ECO:0000259" key="5">
    <source>
        <dbReference type="PROSITE" id="PS01124"/>
    </source>
</evidence>